<dbReference type="Proteomes" id="UP000095281">
    <property type="component" value="Unplaced"/>
</dbReference>
<keyword evidence="1" id="KW-0472">Membrane</keyword>
<organism evidence="2 3">
    <name type="scientific">Meloidogyne hapla</name>
    <name type="common">Root-knot nematode worm</name>
    <dbReference type="NCBI Taxonomy" id="6305"/>
    <lineage>
        <taxon>Eukaryota</taxon>
        <taxon>Metazoa</taxon>
        <taxon>Ecdysozoa</taxon>
        <taxon>Nematoda</taxon>
        <taxon>Chromadorea</taxon>
        <taxon>Rhabditida</taxon>
        <taxon>Tylenchina</taxon>
        <taxon>Tylenchomorpha</taxon>
        <taxon>Tylenchoidea</taxon>
        <taxon>Meloidogynidae</taxon>
        <taxon>Meloidogyninae</taxon>
        <taxon>Meloidogyne</taxon>
    </lineage>
</organism>
<proteinExistence type="predicted"/>
<dbReference type="WBParaSite" id="MhA1_Contig127.frz3.gene21">
    <property type="protein sequence ID" value="MhA1_Contig127.frz3.gene21"/>
    <property type="gene ID" value="MhA1_Contig127.frz3.gene21"/>
</dbReference>
<name>A0A1I8B2Q0_MELHA</name>
<sequence length="140" mass="16821">MVIINRLLPRTTKLLFFRKFSTEIVHKSENYTQLGHSINLFNKELASFRNEINSKFDSTNKQLKNDMANIRDEIKRDIYANKNEIKNIFSEHERLDRTGDVTREINIINDKYLLFFAWCIMPVLINIIWWNLYFRKNCSG</sequence>
<accession>A0A1I8B2Q0</accession>
<evidence type="ECO:0000313" key="2">
    <source>
        <dbReference type="Proteomes" id="UP000095281"/>
    </source>
</evidence>
<feature type="transmembrane region" description="Helical" evidence="1">
    <location>
        <begin position="112"/>
        <end position="132"/>
    </location>
</feature>
<protein>
    <submittedName>
        <fullName evidence="3">Uncharacterized protein</fullName>
    </submittedName>
</protein>
<keyword evidence="2" id="KW-1185">Reference proteome</keyword>
<keyword evidence="1" id="KW-1133">Transmembrane helix</keyword>
<keyword evidence="1" id="KW-0812">Transmembrane</keyword>
<evidence type="ECO:0000313" key="3">
    <source>
        <dbReference type="WBParaSite" id="MhA1_Contig127.frz3.gene21"/>
    </source>
</evidence>
<dbReference type="AlphaFoldDB" id="A0A1I8B2Q0"/>
<reference evidence="3" key="1">
    <citation type="submission" date="2016-11" db="UniProtKB">
        <authorList>
            <consortium name="WormBaseParasite"/>
        </authorList>
    </citation>
    <scope>IDENTIFICATION</scope>
</reference>
<evidence type="ECO:0000256" key="1">
    <source>
        <dbReference type="SAM" id="Phobius"/>
    </source>
</evidence>